<dbReference type="SUPFAM" id="SSF56801">
    <property type="entry name" value="Acetyl-CoA synthetase-like"/>
    <property type="match status" value="1"/>
</dbReference>
<keyword evidence="1" id="KW-0547">Nucleotide-binding</keyword>
<dbReference type="PROSITE" id="PS00455">
    <property type="entry name" value="AMP_BINDING"/>
    <property type="match status" value="1"/>
</dbReference>
<dbReference type="Gene3D" id="3.40.50.12780">
    <property type="entry name" value="N-terminal domain of ligase-like"/>
    <property type="match status" value="1"/>
</dbReference>
<dbReference type="AlphaFoldDB" id="A0A1G8RVZ0"/>
<dbReference type="InterPro" id="IPR020845">
    <property type="entry name" value="AMP-binding_CS"/>
</dbReference>
<evidence type="ECO:0000256" key="1">
    <source>
        <dbReference type="ARBA" id="ARBA00022741"/>
    </source>
</evidence>
<dbReference type="PANTHER" id="PTHR43272">
    <property type="entry name" value="LONG-CHAIN-FATTY-ACID--COA LIGASE"/>
    <property type="match status" value="1"/>
</dbReference>
<organism evidence="5 6">
    <name type="scientific">Halovenus aranensis</name>
    <dbReference type="NCBI Taxonomy" id="890420"/>
    <lineage>
        <taxon>Archaea</taxon>
        <taxon>Methanobacteriati</taxon>
        <taxon>Methanobacteriota</taxon>
        <taxon>Stenosarchaea group</taxon>
        <taxon>Halobacteria</taxon>
        <taxon>Halobacteriales</taxon>
        <taxon>Haloarculaceae</taxon>
        <taxon>Halovenus</taxon>
    </lineage>
</organism>
<feature type="domain" description="AMP-dependent synthetase/ligase" evidence="4">
    <location>
        <begin position="42"/>
        <end position="465"/>
    </location>
</feature>
<dbReference type="GO" id="GO:0016020">
    <property type="term" value="C:membrane"/>
    <property type="evidence" value="ECO:0007669"/>
    <property type="project" value="TreeGrafter"/>
</dbReference>
<keyword evidence="2" id="KW-0067">ATP-binding</keyword>
<accession>A0A1G8RVZ0</accession>
<reference evidence="5 6" key="1">
    <citation type="submission" date="2016-10" db="EMBL/GenBank/DDBJ databases">
        <authorList>
            <person name="de Groot N.N."/>
        </authorList>
    </citation>
    <scope>NUCLEOTIDE SEQUENCE [LARGE SCALE GENOMIC DNA]</scope>
    <source>
        <strain evidence="5 6">IBRC-M10015</strain>
    </source>
</reference>
<dbReference type="PANTHER" id="PTHR43272:SF33">
    <property type="entry name" value="AMP-BINDING DOMAIN-CONTAINING PROTEIN-RELATED"/>
    <property type="match status" value="1"/>
</dbReference>
<name>A0A1G8RVZ0_9EURY</name>
<sequence length="680" mass="76930">MAKADEELGVEEGVTVERIETAPEGDTEIIEDTTLPEIMLNHVQEHGDEVALRWKRYGVWEEYDWGEYYDRVRHITLGLETFGFEEDDILFTIGYNRPHQLWAWLASQILGGMAAPNYEDTLPEGIGDQLELLSPKVAYAEDQEMVDKLLQVADRSPSLEAIIYRDEKGMFRYDDTAVPVISYDEVEQRGKDRAEANEVSTPEFEERIRNLDPQSPAMLPPTSGTTGMPKRVKLSHFNFVNLANAAIEIDPLPEGSDYFSYLPMAWIGEQMILMAAAFLGGWTANFPEEPETESEDLREIGPEIIFSSPGTYESWVAEIKAQIENTSWLKRKFYEKAMDIGQRYAEYVSGDKRDEEPPASLRLKHWLGYWTVYRPILDKVGLKRAKNVYTGGGPLGEEHFQYYHALGVPLKQIWGQSEVCGFVTMHRDDDIQVDTVGEVFPNVTVGITPEGELLVSGPVVTSGYYNQPEKTEEALEGDWLHTDDFGAITEDGHVKVFDRMDDVLELEDGSAIAPISVETKLKFNPYIKEALVVGDGRESLSAILNIRFDNVAEWADQRDIQYAGYQDLTQKEPVLELIRGVVGETNEELDEHKIERFVVLFKEFDADDGEMTRTGKIRREIVTNRYQDLIDGVYAGEETVEMDVTITYQDGRESVEHGEMEVVDVPMDEEAMVSGGGVDG</sequence>
<dbReference type="InterPro" id="IPR000873">
    <property type="entry name" value="AMP-dep_synth/lig_dom"/>
</dbReference>
<dbReference type="Pfam" id="PF00501">
    <property type="entry name" value="AMP-binding"/>
    <property type="match status" value="1"/>
</dbReference>
<dbReference type="InterPro" id="IPR042099">
    <property type="entry name" value="ANL_N_sf"/>
</dbReference>
<feature type="region of interest" description="Disordered" evidence="3">
    <location>
        <begin position="189"/>
        <end position="224"/>
    </location>
</feature>
<keyword evidence="6" id="KW-1185">Reference proteome</keyword>
<dbReference type="RefSeq" id="WP_092698423.1">
    <property type="nucleotide sequence ID" value="NZ_FNFC01000001.1"/>
</dbReference>
<dbReference type="OrthoDB" id="21329at2157"/>
<gene>
    <name evidence="5" type="ORF">SAMN05216226_101154</name>
</gene>
<evidence type="ECO:0000313" key="5">
    <source>
        <dbReference type="EMBL" id="SDJ21191.1"/>
    </source>
</evidence>
<dbReference type="EMBL" id="FNFC01000001">
    <property type="protein sequence ID" value="SDJ21191.1"/>
    <property type="molecule type" value="Genomic_DNA"/>
</dbReference>
<dbReference type="Proteomes" id="UP000198856">
    <property type="component" value="Unassembled WGS sequence"/>
</dbReference>
<dbReference type="Pfam" id="PF23562">
    <property type="entry name" value="AMP-binding_C_3"/>
    <property type="match status" value="1"/>
</dbReference>
<dbReference type="GO" id="GO:0004467">
    <property type="term" value="F:long-chain fatty acid-CoA ligase activity"/>
    <property type="evidence" value="ECO:0007669"/>
    <property type="project" value="TreeGrafter"/>
</dbReference>
<evidence type="ECO:0000313" key="6">
    <source>
        <dbReference type="Proteomes" id="UP000198856"/>
    </source>
</evidence>
<protein>
    <submittedName>
        <fullName evidence="5">Long-chain acyl-CoA synthetase</fullName>
    </submittedName>
</protein>
<evidence type="ECO:0000256" key="2">
    <source>
        <dbReference type="ARBA" id="ARBA00022840"/>
    </source>
</evidence>
<evidence type="ECO:0000259" key="4">
    <source>
        <dbReference type="Pfam" id="PF00501"/>
    </source>
</evidence>
<dbReference type="STRING" id="890420.SAMN05216226_101154"/>
<dbReference type="GO" id="GO:0005524">
    <property type="term" value="F:ATP binding"/>
    <property type="evidence" value="ECO:0007669"/>
    <property type="project" value="UniProtKB-KW"/>
</dbReference>
<proteinExistence type="predicted"/>
<evidence type="ECO:0000256" key="3">
    <source>
        <dbReference type="SAM" id="MobiDB-lite"/>
    </source>
</evidence>